<feature type="signal peptide" evidence="4">
    <location>
        <begin position="1"/>
        <end position="25"/>
    </location>
</feature>
<reference evidence="6 7" key="2">
    <citation type="submission" date="2024-03" db="EMBL/GenBank/DDBJ databases">
        <title>The Genome Sequence of Enterococcus sp. DIV0205d.</title>
        <authorList>
            <consortium name="The Broad Institute Genomics Platform"/>
            <consortium name="The Broad Institute Microbial Omics Core"/>
            <consortium name="The Broad Institute Genomic Center for Infectious Diseases"/>
            <person name="Earl A."/>
            <person name="Manson A."/>
            <person name="Gilmore M."/>
            <person name="Schwartman J."/>
            <person name="Shea T."/>
            <person name="Abouelleil A."/>
            <person name="Cao P."/>
            <person name="Chapman S."/>
            <person name="Cusick C."/>
            <person name="Young S."/>
            <person name="Neafsey D."/>
            <person name="Nusbaum C."/>
            <person name="Birren B."/>
        </authorList>
    </citation>
    <scope>NUCLEOTIDE SEQUENCE [LARGE SCALE GENOMIC DNA]</scope>
    <source>
        <strain evidence="6 7">7F3_DIV0205</strain>
    </source>
</reference>
<dbReference type="Gene3D" id="1.10.530.10">
    <property type="match status" value="1"/>
</dbReference>
<keyword evidence="2" id="KW-0378">Hydrolase</keyword>
<feature type="region of interest" description="Disordered" evidence="3">
    <location>
        <begin position="40"/>
        <end position="63"/>
    </location>
</feature>
<dbReference type="EMBL" id="CP147244">
    <property type="protein sequence ID" value="WYJ99488.1"/>
    <property type="molecule type" value="Genomic_DNA"/>
</dbReference>
<dbReference type="PANTHER" id="PTHR33308:SF9">
    <property type="entry name" value="PEPTIDOGLYCAN HYDROLASE FLGJ"/>
    <property type="match status" value="1"/>
</dbReference>
<evidence type="ECO:0000259" key="5">
    <source>
        <dbReference type="SMART" id="SM00047"/>
    </source>
</evidence>
<keyword evidence="7" id="KW-1185">Reference proteome</keyword>
<organism evidence="6 7">
    <name type="scientific">Candidatus Enterococcus palustris</name>
    <dbReference type="NCBI Taxonomy" id="1834189"/>
    <lineage>
        <taxon>Bacteria</taxon>
        <taxon>Bacillati</taxon>
        <taxon>Bacillota</taxon>
        <taxon>Bacilli</taxon>
        <taxon>Lactobacillales</taxon>
        <taxon>Enterococcaceae</taxon>
        <taxon>Enterococcus</taxon>
    </lineage>
</organism>
<feature type="chain" id="PRO_5042904637" description="Mannosyl-glycoprotein endo-beta-N-acetylglucosamidase-like domain-containing protein" evidence="4">
    <location>
        <begin position="26"/>
        <end position="342"/>
    </location>
</feature>
<dbReference type="InterPro" id="IPR002901">
    <property type="entry name" value="MGlyc_endo_b_GlcNAc-like_dom"/>
</dbReference>
<feature type="domain" description="Mannosyl-glycoprotein endo-beta-N-acetylglucosamidase-like" evidence="5">
    <location>
        <begin position="107"/>
        <end position="267"/>
    </location>
</feature>
<evidence type="ECO:0000256" key="3">
    <source>
        <dbReference type="SAM" id="MobiDB-lite"/>
    </source>
</evidence>
<evidence type="ECO:0000313" key="6">
    <source>
        <dbReference type="EMBL" id="WYJ99488.1"/>
    </source>
</evidence>
<dbReference type="InterPro" id="IPR051056">
    <property type="entry name" value="Glycosyl_Hydrolase_73"/>
</dbReference>
<dbReference type="RefSeq" id="WP_086312991.1">
    <property type="nucleotide sequence ID" value="NZ_CP147244.1"/>
</dbReference>
<dbReference type="Pfam" id="PF01832">
    <property type="entry name" value="Glucosaminidase"/>
    <property type="match status" value="1"/>
</dbReference>
<dbReference type="SMART" id="SM00047">
    <property type="entry name" value="LYZ2"/>
    <property type="match status" value="1"/>
</dbReference>
<dbReference type="Proteomes" id="UP000194948">
    <property type="component" value="Chromosome"/>
</dbReference>
<name>A0AAQ3W651_9ENTE</name>
<sequence>MEKKVLFLAMITVFSSTLSPIFAIAVPFVKNKNDIEQTTDSMESVNCSTSSTETSIHRDTVRESTADIQIKKENIQISSEPANNDIDNLKPEQEEIFPTQMTNSDIVITENQATKDFIQVIGKHAEKIAHDYHLYASIMIAQAILESGAGTSSLACDPYFNLFGIKGGYEGRSVVMKTQEDDGKGNLFSIESTFRRYPTYKESLEDYARLLNGGLIGNSDFYKGAFKSETKNYQEATAFLTGKYATDIHYAEKLNQLIEMYGLINYDDFQSEKIIEPENSDATAEFNVKFLKIKNIRALMNNKLQEIKSKKHKEESTKYFILTKDSYIKFSKWVRKLNDFFF</sequence>
<protein>
    <recommendedName>
        <fullName evidence="5">Mannosyl-glycoprotein endo-beta-N-acetylglucosamidase-like domain-containing protein</fullName>
    </recommendedName>
</protein>
<dbReference type="Gene3D" id="4.10.80.30">
    <property type="entry name" value="DNA polymerase, domain 6"/>
    <property type="match status" value="1"/>
</dbReference>
<comment type="similarity">
    <text evidence="1">Belongs to the glycosyl hydrolase 73 family.</text>
</comment>
<evidence type="ECO:0000256" key="2">
    <source>
        <dbReference type="ARBA" id="ARBA00022801"/>
    </source>
</evidence>
<evidence type="ECO:0000256" key="4">
    <source>
        <dbReference type="SAM" id="SignalP"/>
    </source>
</evidence>
<evidence type="ECO:0000256" key="1">
    <source>
        <dbReference type="ARBA" id="ARBA00010266"/>
    </source>
</evidence>
<accession>A0AAQ3W651</accession>
<dbReference type="AlphaFoldDB" id="A0AAQ3W651"/>
<proteinExistence type="inferred from homology"/>
<evidence type="ECO:0000313" key="7">
    <source>
        <dbReference type="Proteomes" id="UP000194948"/>
    </source>
</evidence>
<dbReference type="GO" id="GO:0004040">
    <property type="term" value="F:amidase activity"/>
    <property type="evidence" value="ECO:0007669"/>
    <property type="project" value="InterPro"/>
</dbReference>
<dbReference type="PANTHER" id="PTHR33308">
    <property type="entry name" value="PEPTIDOGLYCAN HYDROLASE FLGJ"/>
    <property type="match status" value="1"/>
</dbReference>
<reference evidence="7" key="1">
    <citation type="submission" date="2017-05" db="EMBL/GenBank/DDBJ databases">
        <title>The Genome Sequence of EEnterococcus faecalis 9F2_4866.</title>
        <authorList>
            <consortium name="The Broad Institute Genomics Platform"/>
            <consortium name="The Broad Institute Genomic Center for Infectious Diseases"/>
            <person name="Earl A."/>
            <person name="Manson A."/>
            <person name="Schwartman J."/>
            <person name="Gilmore M."/>
            <person name="Abouelleil A."/>
            <person name="Cao P."/>
            <person name="Chapman S."/>
            <person name="Cusick C."/>
            <person name="Shea T."/>
            <person name="Young S."/>
            <person name="Neafsey D."/>
            <person name="Nusbaum C."/>
            <person name="Birren B."/>
        </authorList>
    </citation>
    <scope>NUCLEOTIDE SEQUENCE [LARGE SCALE GENOMIC DNA]</scope>
    <source>
        <strain evidence="7">7F3_DIV0205</strain>
    </source>
</reference>
<keyword evidence="4" id="KW-0732">Signal</keyword>
<gene>
    <name evidence="6" type="ORF">A5821_000565</name>
</gene>
<feature type="compositionally biased region" description="Polar residues" evidence="3">
    <location>
        <begin position="40"/>
        <end position="54"/>
    </location>
</feature>